<gene>
    <name evidence="1" type="ORF">URODEC1_LOCUS10816</name>
    <name evidence="2" type="ORF">URODEC1_LOCUS117989</name>
</gene>
<name>A0ABC9GQR9_9POAL</name>
<dbReference type="Proteomes" id="UP001497457">
    <property type="component" value="Chromosome 11b"/>
</dbReference>
<dbReference type="AlphaFoldDB" id="A0ABC9GQR9"/>
<organism evidence="2 3">
    <name type="scientific">Urochloa decumbens</name>
    <dbReference type="NCBI Taxonomy" id="240449"/>
    <lineage>
        <taxon>Eukaryota</taxon>
        <taxon>Viridiplantae</taxon>
        <taxon>Streptophyta</taxon>
        <taxon>Embryophyta</taxon>
        <taxon>Tracheophyta</taxon>
        <taxon>Spermatophyta</taxon>
        <taxon>Magnoliopsida</taxon>
        <taxon>Liliopsida</taxon>
        <taxon>Poales</taxon>
        <taxon>Poaceae</taxon>
        <taxon>PACMAD clade</taxon>
        <taxon>Panicoideae</taxon>
        <taxon>Panicodae</taxon>
        <taxon>Paniceae</taxon>
        <taxon>Melinidinae</taxon>
        <taxon>Urochloa</taxon>
    </lineage>
</organism>
<reference evidence="3" key="1">
    <citation type="submission" date="2024-06" db="EMBL/GenBank/DDBJ databases">
        <authorList>
            <person name="Ryan C."/>
        </authorList>
    </citation>
    <scope>NUCLEOTIDE SEQUENCE [LARGE SCALE GENOMIC DNA]</scope>
</reference>
<evidence type="ECO:0000313" key="1">
    <source>
        <dbReference type="EMBL" id="CAL4903904.1"/>
    </source>
</evidence>
<dbReference type="EMBL" id="OZ075121">
    <property type="protein sequence ID" value="CAL4903904.1"/>
    <property type="molecule type" value="Genomic_DNA"/>
</dbReference>
<dbReference type="PANTHER" id="PTHR34666">
    <property type="entry name" value="EXPRESSED PROTEIN"/>
    <property type="match status" value="1"/>
</dbReference>
<protein>
    <submittedName>
        <fullName evidence="2">Uncharacterized protein</fullName>
    </submittedName>
</protein>
<accession>A0ABC9GQR9</accession>
<proteinExistence type="predicted"/>
<dbReference type="Proteomes" id="UP001497457">
    <property type="component" value="Chromosome 9rd"/>
</dbReference>
<reference evidence="2 3" key="2">
    <citation type="submission" date="2024-10" db="EMBL/GenBank/DDBJ databases">
        <authorList>
            <person name="Ryan C."/>
        </authorList>
    </citation>
    <scope>NUCLEOTIDE SEQUENCE [LARGE SCALE GENOMIC DNA]</scope>
</reference>
<dbReference type="EMBL" id="OZ075119">
    <property type="protein sequence ID" value="CAL5098035.1"/>
    <property type="molecule type" value="Genomic_DNA"/>
</dbReference>
<evidence type="ECO:0000313" key="3">
    <source>
        <dbReference type="Proteomes" id="UP001497457"/>
    </source>
</evidence>
<evidence type="ECO:0000313" key="2">
    <source>
        <dbReference type="EMBL" id="CAL5098035.1"/>
    </source>
</evidence>
<keyword evidence="3" id="KW-1185">Reference proteome</keyword>
<dbReference type="PANTHER" id="PTHR34666:SF9">
    <property type="entry name" value="EXPRESSED PROTEIN"/>
    <property type="match status" value="1"/>
</dbReference>
<sequence>MEEFTFPSVPFEHCNAAKKVSFPHFASSSPWLVVPGGVVDTAAAHEHDHRRSFSAVEQQPATGGDPHHLGGYGGQYHGSARFAVEDKMDMLWEDFNEELARAAQPCPLAKGTPSWSAAKESWLAGDGYEYEGAAETRKHAVVRRRRMGLLMMLRLLKKLFLAHKSGAAPSRKTPPI</sequence>